<dbReference type="InterPro" id="IPR003439">
    <property type="entry name" value="ABC_transporter-like_ATP-bd"/>
</dbReference>
<evidence type="ECO:0000259" key="4">
    <source>
        <dbReference type="PROSITE" id="PS50893"/>
    </source>
</evidence>
<dbReference type="InterPro" id="IPR027417">
    <property type="entry name" value="P-loop_NTPase"/>
</dbReference>
<dbReference type="InterPro" id="IPR050093">
    <property type="entry name" value="ABC_SmlMolc_Importer"/>
</dbReference>
<name>A0ABU5E0J5_9PROT</name>
<proteinExistence type="predicted"/>
<organism evidence="5 6">
    <name type="scientific">Dongia rigui</name>
    <dbReference type="NCBI Taxonomy" id="940149"/>
    <lineage>
        <taxon>Bacteria</taxon>
        <taxon>Pseudomonadati</taxon>
        <taxon>Pseudomonadota</taxon>
        <taxon>Alphaproteobacteria</taxon>
        <taxon>Rhodospirillales</taxon>
        <taxon>Dongiaceae</taxon>
        <taxon>Dongia</taxon>
    </lineage>
</organism>
<evidence type="ECO:0000313" key="6">
    <source>
        <dbReference type="Proteomes" id="UP001271769"/>
    </source>
</evidence>
<feature type="domain" description="ABC transporter" evidence="4">
    <location>
        <begin position="5"/>
        <end position="210"/>
    </location>
</feature>
<gene>
    <name evidence="5" type="ORF">SMD31_12720</name>
</gene>
<dbReference type="SUPFAM" id="SSF52540">
    <property type="entry name" value="P-loop containing nucleoside triphosphate hydrolases"/>
    <property type="match status" value="1"/>
</dbReference>
<evidence type="ECO:0000256" key="1">
    <source>
        <dbReference type="ARBA" id="ARBA00022448"/>
    </source>
</evidence>
<dbReference type="SMART" id="SM00382">
    <property type="entry name" value="AAA"/>
    <property type="match status" value="1"/>
</dbReference>
<evidence type="ECO:0000313" key="5">
    <source>
        <dbReference type="EMBL" id="MDY0872797.1"/>
    </source>
</evidence>
<dbReference type="PANTHER" id="PTHR42781:SF4">
    <property type="entry name" value="SPERMIDINE_PUTRESCINE IMPORT ATP-BINDING PROTEIN POTA"/>
    <property type="match status" value="1"/>
</dbReference>
<evidence type="ECO:0000256" key="3">
    <source>
        <dbReference type="ARBA" id="ARBA00022840"/>
    </source>
</evidence>
<keyword evidence="2" id="KW-0547">Nucleotide-binding</keyword>
<protein>
    <submittedName>
        <fullName evidence="5">ATP-binding cassette domain-containing protein</fullName>
    </submittedName>
</protein>
<dbReference type="Pfam" id="PF00005">
    <property type="entry name" value="ABC_tran"/>
    <property type="match status" value="1"/>
</dbReference>
<dbReference type="PANTHER" id="PTHR42781">
    <property type="entry name" value="SPERMIDINE/PUTRESCINE IMPORT ATP-BINDING PROTEIN POTA"/>
    <property type="match status" value="1"/>
</dbReference>
<dbReference type="EMBL" id="JAXCLX010000002">
    <property type="protein sequence ID" value="MDY0872797.1"/>
    <property type="molecule type" value="Genomic_DNA"/>
</dbReference>
<keyword evidence="1" id="KW-0813">Transport</keyword>
<dbReference type="Gene3D" id="3.40.50.300">
    <property type="entry name" value="P-loop containing nucleotide triphosphate hydrolases"/>
    <property type="match status" value="1"/>
</dbReference>
<dbReference type="InterPro" id="IPR003593">
    <property type="entry name" value="AAA+_ATPase"/>
</dbReference>
<dbReference type="PROSITE" id="PS50893">
    <property type="entry name" value="ABC_TRANSPORTER_2"/>
    <property type="match status" value="1"/>
</dbReference>
<keyword evidence="3 5" id="KW-0067">ATP-binding</keyword>
<accession>A0ABU5E0J5</accession>
<comment type="caution">
    <text evidence="5">The sequence shown here is derived from an EMBL/GenBank/DDBJ whole genome shotgun (WGS) entry which is preliminary data.</text>
</comment>
<sequence>MKGPLALRSVTLFKDGVALLGPIDCTIAAGRPVVLMGPSGSGKSTLLNFMIGALAPVFGATGEVWLGDVEITQLPIQQRHLGILFQDDLLFPHLSVAENLAFGLPAGLSRLEREQRVAAGLAEAELTGLGARNPASLSGGERARAALMRTLLAEPCALLLDEPFAKLDIALRGRFRALVFERAARRNLPVLLVSHDPADAEAAAGQVIAL</sequence>
<keyword evidence="6" id="KW-1185">Reference proteome</keyword>
<evidence type="ECO:0000256" key="2">
    <source>
        <dbReference type="ARBA" id="ARBA00022741"/>
    </source>
</evidence>
<dbReference type="RefSeq" id="WP_320501271.1">
    <property type="nucleotide sequence ID" value="NZ_JAXCLX010000002.1"/>
</dbReference>
<dbReference type="Proteomes" id="UP001271769">
    <property type="component" value="Unassembled WGS sequence"/>
</dbReference>
<dbReference type="GO" id="GO:0005524">
    <property type="term" value="F:ATP binding"/>
    <property type="evidence" value="ECO:0007669"/>
    <property type="project" value="UniProtKB-KW"/>
</dbReference>
<reference evidence="5 6" key="1">
    <citation type="journal article" date="2013" name="Antonie Van Leeuwenhoek">
        <title>Dongia rigui sp. nov., isolated from freshwater of a large wetland in Korea.</title>
        <authorList>
            <person name="Baik K.S."/>
            <person name="Hwang Y.M."/>
            <person name="Choi J.S."/>
            <person name="Kwon J."/>
            <person name="Seong C.N."/>
        </authorList>
    </citation>
    <scope>NUCLEOTIDE SEQUENCE [LARGE SCALE GENOMIC DNA]</scope>
    <source>
        <strain evidence="5 6">04SU4-P</strain>
    </source>
</reference>